<keyword evidence="7" id="KW-0406">Ion transport</keyword>
<evidence type="ECO:0000256" key="2">
    <source>
        <dbReference type="ARBA" id="ARBA00022448"/>
    </source>
</evidence>
<dbReference type="EMBL" id="JBHTLQ010000004">
    <property type="protein sequence ID" value="MFD1189494.1"/>
    <property type="molecule type" value="Genomic_DNA"/>
</dbReference>
<organism evidence="16 17">
    <name type="scientific">Phenylobacterium conjunctum</name>
    <dbReference type="NCBI Taxonomy" id="1298959"/>
    <lineage>
        <taxon>Bacteria</taxon>
        <taxon>Pseudomonadati</taxon>
        <taxon>Pseudomonadota</taxon>
        <taxon>Alphaproteobacteria</taxon>
        <taxon>Caulobacterales</taxon>
        <taxon>Caulobacteraceae</taxon>
        <taxon>Phenylobacterium</taxon>
    </lineage>
</organism>
<feature type="domain" description="TonB-dependent receptor-like beta-barrel" evidence="14">
    <location>
        <begin position="311"/>
        <end position="750"/>
    </location>
</feature>
<keyword evidence="17" id="KW-1185">Reference proteome</keyword>
<keyword evidence="13" id="KW-0732">Signal</keyword>
<evidence type="ECO:0000256" key="8">
    <source>
        <dbReference type="ARBA" id="ARBA00023077"/>
    </source>
</evidence>
<keyword evidence="2 11" id="KW-0813">Transport</keyword>
<reference evidence="17" key="1">
    <citation type="journal article" date="2019" name="Int. J. Syst. Evol. Microbiol.">
        <title>The Global Catalogue of Microorganisms (GCM) 10K type strain sequencing project: providing services to taxonomists for standard genome sequencing and annotation.</title>
        <authorList>
            <consortium name="The Broad Institute Genomics Platform"/>
            <consortium name="The Broad Institute Genome Sequencing Center for Infectious Disease"/>
            <person name="Wu L."/>
            <person name="Ma J."/>
        </authorList>
    </citation>
    <scope>NUCLEOTIDE SEQUENCE [LARGE SCALE GENOMIC DNA]</scope>
    <source>
        <strain evidence="17">CCUG 55074</strain>
    </source>
</reference>
<gene>
    <name evidence="16" type="ORF">ACFQ27_02795</name>
</gene>
<dbReference type="InterPro" id="IPR000531">
    <property type="entry name" value="Beta-barrel_TonB"/>
</dbReference>
<evidence type="ECO:0000256" key="3">
    <source>
        <dbReference type="ARBA" id="ARBA00022452"/>
    </source>
</evidence>
<feature type="domain" description="TonB-dependent receptor plug" evidence="15">
    <location>
        <begin position="39"/>
        <end position="146"/>
    </location>
</feature>
<dbReference type="PANTHER" id="PTHR32552:SF81">
    <property type="entry name" value="TONB-DEPENDENT OUTER MEMBRANE RECEPTOR"/>
    <property type="match status" value="1"/>
</dbReference>
<evidence type="ECO:0000256" key="4">
    <source>
        <dbReference type="ARBA" id="ARBA00022496"/>
    </source>
</evidence>
<comment type="caution">
    <text evidence="16">The sequence shown here is derived from an EMBL/GenBank/DDBJ whole genome shotgun (WGS) entry which is preliminary data.</text>
</comment>
<evidence type="ECO:0000259" key="15">
    <source>
        <dbReference type="Pfam" id="PF07715"/>
    </source>
</evidence>
<protein>
    <submittedName>
        <fullName evidence="16">TonB-dependent receptor</fullName>
    </submittedName>
</protein>
<dbReference type="InterPro" id="IPR039426">
    <property type="entry name" value="TonB-dep_rcpt-like"/>
</dbReference>
<comment type="similarity">
    <text evidence="11 12">Belongs to the TonB-dependent receptor family.</text>
</comment>
<keyword evidence="4" id="KW-0410">Iron transport</keyword>
<evidence type="ECO:0000256" key="11">
    <source>
        <dbReference type="PROSITE-ProRule" id="PRU01360"/>
    </source>
</evidence>
<dbReference type="PROSITE" id="PS52016">
    <property type="entry name" value="TONB_DEPENDENT_REC_3"/>
    <property type="match status" value="1"/>
</dbReference>
<evidence type="ECO:0000259" key="14">
    <source>
        <dbReference type="Pfam" id="PF00593"/>
    </source>
</evidence>
<dbReference type="Proteomes" id="UP001597216">
    <property type="component" value="Unassembled WGS sequence"/>
</dbReference>
<feature type="signal peptide" evidence="13">
    <location>
        <begin position="1"/>
        <end position="17"/>
    </location>
</feature>
<keyword evidence="10 11" id="KW-0998">Cell outer membrane</keyword>
<evidence type="ECO:0000313" key="16">
    <source>
        <dbReference type="EMBL" id="MFD1189494.1"/>
    </source>
</evidence>
<dbReference type="RefSeq" id="WP_377352360.1">
    <property type="nucleotide sequence ID" value="NZ_JBHTLQ010000004.1"/>
</dbReference>
<dbReference type="InterPro" id="IPR012910">
    <property type="entry name" value="Plug_dom"/>
</dbReference>
<evidence type="ECO:0000256" key="1">
    <source>
        <dbReference type="ARBA" id="ARBA00004571"/>
    </source>
</evidence>
<sequence length="940" mass="101141">MGASAAALAAMAQPAFAQTAGATVIEELVVTAQKKEESIQDVPIAVSAFSQDTLQKQKIDGGPNLVLAIPNVNFSKGNFTGYNFQIRGVGSKLVAGSGDAGTGIHLNNAPLTANNLFETEFYDVERVEVLRGPQGTLYGRNATGGVVNLITNKPVDHFEANARIQLGNFGEQKLRGMVNLPIGDMLAVRVAGATLKRDGYGKNIVTGNDADDRDLYGLRATVAFTPSDDFKATLMYDRFHEDDSRSRIGKQYCTKDNGPATVGGVGYSTAAGGLVGQIQRGLFSQGCQATSLYSSGVLGTVNSQATLGGLFGALGGFQTGDAYAGKTQTPDVRDIESTFDPIYKASTDIWELNLDWNVTDALKLTSLTGYSKNMIYTRQDYNRYTPTTNFNTSPNPVNALAALGPAYAGIYATLFPGGVVSDPQNGKFNRFTTSDISAGKSKQWSQELRLQSAFDGPLNFNVGAIYVDFKADDGDYYVMFNTGTAWYQVNNLLGTGNANCTTGAGCVAVDPGKDPNRSGRNYYDSYAPYHLKSKALFGEVYWQMTDTFKWTLGLRYTDDDKRIETHPVALGVALKAGETAGPLPAVNQHVQFKETTGRFGFDWKPELGFTDSTLVYGFFSRGYKAGGVNSPCTNTGGVICGPPTFEPEFVNSVEFGMKNALLDGSLILNGSIFHYDYKGYQVSKIINRASTNENIDAKIKGVELESIWSPVRPLRFNASLGWLDTEIANGTSIDTFNRTGGDPLLTVVKSSAASNCVVRTADAATALAISNSLGNPFALLGVCTPASTAGAGTKLSANSNAVAIGTNAFGGLVSDGVATNLKGKELPNAPHWTFSFGAQYTFDFGNGWDAVLRGDYYRQTKTFSRIYNSMPDQIDEWQNVNLTLTVSNQDKGWTLEGFVKNATDEEAITDTYLTDDSSGLFRNAFFTEPRTYGVAVTKRW</sequence>
<feature type="chain" id="PRO_5045732900" evidence="13">
    <location>
        <begin position="18"/>
        <end position="940"/>
    </location>
</feature>
<evidence type="ECO:0000256" key="7">
    <source>
        <dbReference type="ARBA" id="ARBA00023065"/>
    </source>
</evidence>
<dbReference type="Pfam" id="PF07715">
    <property type="entry name" value="Plug"/>
    <property type="match status" value="1"/>
</dbReference>
<dbReference type="Pfam" id="PF00593">
    <property type="entry name" value="TonB_dep_Rec_b-barrel"/>
    <property type="match status" value="1"/>
</dbReference>
<dbReference type="InterPro" id="IPR036942">
    <property type="entry name" value="Beta-barrel_TonB_sf"/>
</dbReference>
<dbReference type="Gene3D" id="2.40.170.20">
    <property type="entry name" value="TonB-dependent receptor, beta-barrel domain"/>
    <property type="match status" value="3"/>
</dbReference>
<evidence type="ECO:0000256" key="13">
    <source>
        <dbReference type="SAM" id="SignalP"/>
    </source>
</evidence>
<keyword evidence="3 11" id="KW-1134">Transmembrane beta strand</keyword>
<evidence type="ECO:0000256" key="10">
    <source>
        <dbReference type="ARBA" id="ARBA00023237"/>
    </source>
</evidence>
<evidence type="ECO:0000256" key="12">
    <source>
        <dbReference type="RuleBase" id="RU003357"/>
    </source>
</evidence>
<dbReference type="SUPFAM" id="SSF56935">
    <property type="entry name" value="Porins"/>
    <property type="match status" value="1"/>
</dbReference>
<keyword evidence="16" id="KW-0675">Receptor</keyword>
<evidence type="ECO:0000256" key="6">
    <source>
        <dbReference type="ARBA" id="ARBA00023004"/>
    </source>
</evidence>
<keyword evidence="8 12" id="KW-0798">TonB box</keyword>
<keyword evidence="6" id="KW-0408">Iron</keyword>
<dbReference type="PANTHER" id="PTHR32552">
    <property type="entry name" value="FERRICHROME IRON RECEPTOR-RELATED"/>
    <property type="match status" value="1"/>
</dbReference>
<accession>A0ABW3SX46</accession>
<keyword evidence="5 11" id="KW-0812">Transmembrane</keyword>
<keyword evidence="9 11" id="KW-0472">Membrane</keyword>
<evidence type="ECO:0000256" key="9">
    <source>
        <dbReference type="ARBA" id="ARBA00023136"/>
    </source>
</evidence>
<evidence type="ECO:0000256" key="5">
    <source>
        <dbReference type="ARBA" id="ARBA00022692"/>
    </source>
</evidence>
<proteinExistence type="inferred from homology"/>
<name>A0ABW3SX46_9CAUL</name>
<evidence type="ECO:0000313" key="17">
    <source>
        <dbReference type="Proteomes" id="UP001597216"/>
    </source>
</evidence>
<comment type="subcellular location">
    <subcellularLocation>
        <location evidence="1 11">Cell outer membrane</location>
        <topology evidence="1 11">Multi-pass membrane protein</topology>
    </subcellularLocation>
</comment>